<comment type="subcellular location">
    <subcellularLocation>
        <location evidence="1">Cell outer membrane</location>
    </subcellularLocation>
</comment>
<feature type="domain" description="SusD-like N-terminal" evidence="7">
    <location>
        <begin position="27"/>
        <end position="235"/>
    </location>
</feature>
<keyword evidence="3" id="KW-0732">Signal</keyword>
<keyword evidence="5" id="KW-0998">Cell outer membrane</keyword>
<organism evidence="8 9">
    <name type="scientific">Hymenobacter volaticus</name>
    <dbReference type="NCBI Taxonomy" id="2932254"/>
    <lineage>
        <taxon>Bacteria</taxon>
        <taxon>Pseudomonadati</taxon>
        <taxon>Bacteroidota</taxon>
        <taxon>Cytophagia</taxon>
        <taxon>Cytophagales</taxon>
        <taxon>Hymenobacteraceae</taxon>
        <taxon>Hymenobacter</taxon>
    </lineage>
</organism>
<reference evidence="8" key="1">
    <citation type="submission" date="2022-04" db="EMBL/GenBank/DDBJ databases">
        <title>Hymenobacter sp. isolated from the air.</title>
        <authorList>
            <person name="Won M."/>
            <person name="Lee C.-M."/>
            <person name="Woen H.-Y."/>
            <person name="Kwon S.-W."/>
        </authorList>
    </citation>
    <scope>NUCLEOTIDE SEQUENCE</scope>
    <source>
        <strain evidence="8">5420S-77</strain>
    </source>
</reference>
<protein>
    <submittedName>
        <fullName evidence="8">RagB/SusD family nutrient uptake outer membrane protein</fullName>
    </submittedName>
</protein>
<dbReference type="InterPro" id="IPR033985">
    <property type="entry name" value="SusD-like_N"/>
</dbReference>
<dbReference type="Pfam" id="PF07980">
    <property type="entry name" value="SusD_RagB"/>
    <property type="match status" value="1"/>
</dbReference>
<evidence type="ECO:0000256" key="5">
    <source>
        <dbReference type="ARBA" id="ARBA00023237"/>
    </source>
</evidence>
<evidence type="ECO:0000256" key="1">
    <source>
        <dbReference type="ARBA" id="ARBA00004442"/>
    </source>
</evidence>
<evidence type="ECO:0000259" key="7">
    <source>
        <dbReference type="Pfam" id="PF14322"/>
    </source>
</evidence>
<feature type="domain" description="RagB/SusD" evidence="6">
    <location>
        <begin position="351"/>
        <end position="425"/>
    </location>
</feature>
<evidence type="ECO:0000256" key="3">
    <source>
        <dbReference type="ARBA" id="ARBA00022729"/>
    </source>
</evidence>
<dbReference type="Pfam" id="PF14322">
    <property type="entry name" value="SusD-like_3"/>
    <property type="match status" value="1"/>
</dbReference>
<gene>
    <name evidence="8" type="ORF">MUN86_17170</name>
</gene>
<sequence>MTIFSFGRTATLGLLLTLGLAACDKQLDVEPQLAVDAATALNSPAKVESAVVGAYAKLDNPALYGTNFLLLPELLAPDNYVLWQGTFTSYRDIFQRQIVNNNAEANRTWQQSYQTINFANLILEALSVVTDADLKQQYEGEARFIRGALFFELVRLYGLPYQAGASNLGVPITLNPNKTAEQASQPVPRSTVGEVYAQVIQDLRAAEELLPEENTSGSGRANKYSAKALLARVYLQQSNFAMARDLANDVIENSGADLTATVTGPFRTRNSSESLFEIQQNDQYNAGSSNDGLATFFGPSEFSRGDVAVLAPYLNLYEAADLRGPAADLLFVEDQGGRAGRIRTSKWNNFGQNIPVIRLAEMYLTRAEANLELGTRIGAAPLEDVNIIRDRAGLSPLTSITIDNVLRERQLELAFEGFRIHDLRRRQLAVGTLPSNSPLLVFPIPIHEINLNSALVQNPGY</sequence>
<keyword evidence="4" id="KW-0472">Membrane</keyword>
<keyword evidence="9" id="KW-1185">Reference proteome</keyword>
<dbReference type="EMBL" id="CP095061">
    <property type="protein sequence ID" value="UOQ65269.1"/>
    <property type="molecule type" value="Genomic_DNA"/>
</dbReference>
<comment type="similarity">
    <text evidence="2">Belongs to the SusD family.</text>
</comment>
<dbReference type="RefSeq" id="WP_245119276.1">
    <property type="nucleotide sequence ID" value="NZ_CP095061.1"/>
</dbReference>
<evidence type="ECO:0000256" key="2">
    <source>
        <dbReference type="ARBA" id="ARBA00006275"/>
    </source>
</evidence>
<evidence type="ECO:0000259" key="6">
    <source>
        <dbReference type="Pfam" id="PF07980"/>
    </source>
</evidence>
<dbReference type="SUPFAM" id="SSF48452">
    <property type="entry name" value="TPR-like"/>
    <property type="match status" value="1"/>
</dbReference>
<evidence type="ECO:0000256" key="4">
    <source>
        <dbReference type="ARBA" id="ARBA00023136"/>
    </source>
</evidence>
<dbReference type="InterPro" id="IPR011990">
    <property type="entry name" value="TPR-like_helical_dom_sf"/>
</dbReference>
<evidence type="ECO:0000313" key="9">
    <source>
        <dbReference type="Proteomes" id="UP000830401"/>
    </source>
</evidence>
<proteinExistence type="inferred from homology"/>
<dbReference type="CDD" id="cd08977">
    <property type="entry name" value="SusD"/>
    <property type="match status" value="1"/>
</dbReference>
<name>A0ABY4G3N9_9BACT</name>
<dbReference type="InterPro" id="IPR012944">
    <property type="entry name" value="SusD_RagB_dom"/>
</dbReference>
<evidence type="ECO:0000313" key="8">
    <source>
        <dbReference type="EMBL" id="UOQ65269.1"/>
    </source>
</evidence>
<dbReference type="Proteomes" id="UP000830401">
    <property type="component" value="Chromosome"/>
</dbReference>
<dbReference type="Gene3D" id="1.25.40.390">
    <property type="match status" value="1"/>
</dbReference>
<accession>A0ABY4G3N9</accession>